<dbReference type="EMBL" id="OX597821">
    <property type="protein sequence ID" value="CAI9727405.1"/>
    <property type="molecule type" value="Genomic_DNA"/>
</dbReference>
<name>A0AA36B3T6_OCTVU</name>
<feature type="region of interest" description="Disordered" evidence="1">
    <location>
        <begin position="1"/>
        <end position="20"/>
    </location>
</feature>
<dbReference type="AlphaFoldDB" id="A0AA36B3T6"/>
<protein>
    <submittedName>
        <fullName evidence="2">Uncharacterized protein</fullName>
    </submittedName>
</protein>
<accession>A0AA36B3T6</accession>
<organism evidence="2 3">
    <name type="scientific">Octopus vulgaris</name>
    <name type="common">Common octopus</name>
    <dbReference type="NCBI Taxonomy" id="6645"/>
    <lineage>
        <taxon>Eukaryota</taxon>
        <taxon>Metazoa</taxon>
        <taxon>Spiralia</taxon>
        <taxon>Lophotrochozoa</taxon>
        <taxon>Mollusca</taxon>
        <taxon>Cephalopoda</taxon>
        <taxon>Coleoidea</taxon>
        <taxon>Octopodiformes</taxon>
        <taxon>Octopoda</taxon>
        <taxon>Incirrata</taxon>
        <taxon>Octopodidae</taxon>
        <taxon>Octopus</taxon>
    </lineage>
</organism>
<evidence type="ECO:0000313" key="3">
    <source>
        <dbReference type="Proteomes" id="UP001162480"/>
    </source>
</evidence>
<proteinExistence type="predicted"/>
<keyword evidence="3" id="KW-1185">Reference proteome</keyword>
<gene>
    <name evidence="2" type="ORF">OCTVUL_1B006955</name>
</gene>
<reference evidence="2" key="1">
    <citation type="submission" date="2023-08" db="EMBL/GenBank/DDBJ databases">
        <authorList>
            <person name="Alioto T."/>
            <person name="Alioto T."/>
            <person name="Gomez Garrido J."/>
        </authorList>
    </citation>
    <scope>NUCLEOTIDE SEQUENCE</scope>
</reference>
<sequence length="125" mass="13752">MYESLTDEGSPSKETVVGSPTVKTVMDTSKLKAVITAKVYESSPSGETEKKRVKLIMKTALAGCPGTLAVLLLALFTSRIHSQVPNSTLYNIQWIHCNSSFEWNSESFITETNMLREFTVVTGTD</sequence>
<dbReference type="Proteomes" id="UP001162480">
    <property type="component" value="Chromosome 8"/>
</dbReference>
<evidence type="ECO:0000256" key="1">
    <source>
        <dbReference type="SAM" id="MobiDB-lite"/>
    </source>
</evidence>
<evidence type="ECO:0000313" key="2">
    <source>
        <dbReference type="EMBL" id="CAI9727405.1"/>
    </source>
</evidence>